<keyword evidence="3" id="KW-1185">Reference proteome</keyword>
<gene>
    <name evidence="2" type="ORF">FDK13_25275</name>
</gene>
<dbReference type="OrthoDB" id="1524679at2"/>
<dbReference type="InterPro" id="IPR041657">
    <property type="entry name" value="HTH_17"/>
</dbReference>
<dbReference type="Proteomes" id="UP000304900">
    <property type="component" value="Unassembled WGS sequence"/>
</dbReference>
<dbReference type="PANTHER" id="PTHR34585">
    <property type="match status" value="1"/>
</dbReference>
<dbReference type="RefSeq" id="WP_137342796.1">
    <property type="nucleotide sequence ID" value="NZ_SZVO01000013.1"/>
</dbReference>
<proteinExistence type="predicted"/>
<dbReference type="EMBL" id="SZVO01000013">
    <property type="protein sequence ID" value="TKT88942.1"/>
    <property type="molecule type" value="Genomic_DNA"/>
</dbReference>
<reference evidence="2 3" key="1">
    <citation type="submission" date="2019-05" db="EMBL/GenBank/DDBJ databases">
        <title>Dyadobacter AR-3-8 sp. nov., isolated from arctic soil.</title>
        <authorList>
            <person name="Chaudhary D.K."/>
        </authorList>
    </citation>
    <scope>NUCLEOTIDE SEQUENCE [LARGE SCALE GENOMIC DNA]</scope>
    <source>
        <strain evidence="2 3">AR-3-8</strain>
    </source>
</reference>
<protein>
    <submittedName>
        <fullName evidence="2">Helix-turn-helix domain-containing protein</fullName>
    </submittedName>
</protein>
<dbReference type="PANTHER" id="PTHR34585:SF22">
    <property type="entry name" value="HELIX-TURN-HELIX DOMAIN-CONTAINING PROTEIN"/>
    <property type="match status" value="1"/>
</dbReference>
<evidence type="ECO:0000313" key="2">
    <source>
        <dbReference type="EMBL" id="TKT88942.1"/>
    </source>
</evidence>
<name>A0A4U6CW74_9BACT</name>
<evidence type="ECO:0000259" key="1">
    <source>
        <dbReference type="Pfam" id="PF12728"/>
    </source>
</evidence>
<feature type="domain" description="Helix-turn-helix" evidence="1">
    <location>
        <begin position="51"/>
        <end position="99"/>
    </location>
</feature>
<sequence length="106" mass="12459">MATERKHRERGDVIFANQLVTMGDLENFKSDLLDEIRTIVKGDHGRPTKKWLKSSEVRKLLDISPGKLHWLRSNRQLEFIRIGGVIYYDREDITKMFEKSKVRVSS</sequence>
<comment type="caution">
    <text evidence="2">The sequence shown here is derived from an EMBL/GenBank/DDBJ whole genome shotgun (WGS) entry which is preliminary data.</text>
</comment>
<dbReference type="Pfam" id="PF12728">
    <property type="entry name" value="HTH_17"/>
    <property type="match status" value="1"/>
</dbReference>
<accession>A0A4U6CW74</accession>
<organism evidence="2 3">
    <name type="scientific">Dyadobacter frigoris</name>
    <dbReference type="NCBI Taxonomy" id="2576211"/>
    <lineage>
        <taxon>Bacteria</taxon>
        <taxon>Pseudomonadati</taxon>
        <taxon>Bacteroidota</taxon>
        <taxon>Cytophagia</taxon>
        <taxon>Cytophagales</taxon>
        <taxon>Spirosomataceae</taxon>
        <taxon>Dyadobacter</taxon>
    </lineage>
</organism>
<evidence type="ECO:0000313" key="3">
    <source>
        <dbReference type="Proteomes" id="UP000304900"/>
    </source>
</evidence>
<dbReference type="AlphaFoldDB" id="A0A4U6CW74"/>